<proteinExistence type="predicted"/>
<dbReference type="GO" id="GO:1901987">
    <property type="term" value="P:regulation of cell cycle phase transition"/>
    <property type="evidence" value="ECO:0007669"/>
    <property type="project" value="TreeGrafter"/>
</dbReference>
<dbReference type="Pfam" id="PF07535">
    <property type="entry name" value="zf-DBF"/>
    <property type="match status" value="1"/>
</dbReference>
<accession>A0A7S3XDS9</accession>
<evidence type="ECO:0000313" key="7">
    <source>
        <dbReference type="EMBL" id="CAE0612954.1"/>
    </source>
</evidence>
<dbReference type="PANTHER" id="PTHR15375">
    <property type="entry name" value="ACTIVATOR OF S-PHASE KINASE-RELATED"/>
    <property type="match status" value="1"/>
</dbReference>
<feature type="domain" description="DBF4-type" evidence="6">
    <location>
        <begin position="321"/>
        <end position="370"/>
    </location>
</feature>
<sequence>MAEEGRRDGERRAKEARCLPVLFETRRGMDVHGDGKRPAKCTKNRDKKRCRNAAFDGKEDDGCIRKLRGIDRMNVRFRGQDGYAVHPGRPGPKANNPPEMDERSNRKQRQAVYFLDLHEKHELEMAKKVLSKSNRPTRIAYTLNKDVTHILTRDERSWKNKQNDASSTQEIKGSGRASKLAKVATEQVKELPRGLTHAEICARYGMKIVRFEQIEKQSKKLDLEERLALEKKEATPNLPVLMIEDLSGKFKPIVKEIPRTKDGRMGLPYLDFDAAPGTCPFVFPEKNGNGSKSKPSRRKQREPDGIKKKRDSQENKRLKWRVSRAGYCEVCSVSFEEYSKHVERPEHIQRKRKDPTNKLLDNLFASFGAPAAMPLVFDSPIQRTNDRPTKAVLTDSPPVSKIGSSTKIESTLQENRGMYKLRRKMVTRSSDRAAHGRITRNAHQKQTGAGMLLRGHRRPLAAVNQ</sequence>
<dbReference type="GO" id="GO:0010571">
    <property type="term" value="P:positive regulation of nuclear cell cycle DNA replication"/>
    <property type="evidence" value="ECO:0007669"/>
    <property type="project" value="TreeGrafter"/>
</dbReference>
<dbReference type="InterPro" id="IPR006572">
    <property type="entry name" value="Znf_DBF"/>
</dbReference>
<dbReference type="GO" id="GO:0043539">
    <property type="term" value="F:protein serine/threonine kinase activator activity"/>
    <property type="evidence" value="ECO:0007669"/>
    <property type="project" value="TreeGrafter"/>
</dbReference>
<evidence type="ECO:0000259" key="6">
    <source>
        <dbReference type="PROSITE" id="PS51265"/>
    </source>
</evidence>
<protein>
    <recommendedName>
        <fullName evidence="6">DBF4-type domain-containing protein</fullName>
    </recommendedName>
</protein>
<feature type="compositionally biased region" description="Basic and acidic residues" evidence="5">
    <location>
        <begin position="301"/>
        <end position="317"/>
    </location>
</feature>
<feature type="region of interest" description="Disordered" evidence="5">
    <location>
        <begin position="283"/>
        <end position="317"/>
    </location>
</feature>
<reference evidence="7" key="1">
    <citation type="submission" date="2021-01" db="EMBL/GenBank/DDBJ databases">
        <authorList>
            <person name="Corre E."/>
            <person name="Pelletier E."/>
            <person name="Niang G."/>
            <person name="Scheremetjew M."/>
            <person name="Finn R."/>
            <person name="Kale V."/>
            <person name="Holt S."/>
            <person name="Cochrane G."/>
            <person name="Meng A."/>
            <person name="Brown T."/>
            <person name="Cohen L."/>
        </authorList>
    </citation>
    <scope>NUCLEOTIDE SEQUENCE</scope>
    <source>
        <strain evidence="7">CCMP1897</strain>
    </source>
</reference>
<dbReference type="GO" id="GO:0031431">
    <property type="term" value="C:Dbf4-dependent protein kinase complex"/>
    <property type="evidence" value="ECO:0007669"/>
    <property type="project" value="TreeGrafter"/>
</dbReference>
<keyword evidence="3" id="KW-0862">Zinc</keyword>
<dbReference type="InterPro" id="IPR051590">
    <property type="entry name" value="Replication_Regulatory_Kinase"/>
</dbReference>
<evidence type="ECO:0000256" key="1">
    <source>
        <dbReference type="ARBA" id="ARBA00022723"/>
    </source>
</evidence>
<evidence type="ECO:0000256" key="4">
    <source>
        <dbReference type="PROSITE-ProRule" id="PRU00600"/>
    </source>
</evidence>
<feature type="region of interest" description="Disordered" evidence="5">
    <location>
        <begin position="81"/>
        <end position="106"/>
    </location>
</feature>
<feature type="region of interest" description="Disordered" evidence="5">
    <location>
        <begin position="158"/>
        <end position="179"/>
    </location>
</feature>
<evidence type="ECO:0000256" key="5">
    <source>
        <dbReference type="SAM" id="MobiDB-lite"/>
    </source>
</evidence>
<dbReference type="GO" id="GO:0003676">
    <property type="term" value="F:nucleic acid binding"/>
    <property type="evidence" value="ECO:0007669"/>
    <property type="project" value="InterPro"/>
</dbReference>
<dbReference type="GO" id="GO:0008270">
    <property type="term" value="F:zinc ion binding"/>
    <property type="evidence" value="ECO:0007669"/>
    <property type="project" value="UniProtKB-KW"/>
</dbReference>
<dbReference type="EMBL" id="HBIS01007859">
    <property type="protein sequence ID" value="CAE0612954.1"/>
    <property type="molecule type" value="Transcribed_RNA"/>
</dbReference>
<gene>
    <name evidence="7" type="ORF">PSAL00342_LOCUS6853</name>
</gene>
<keyword evidence="1" id="KW-0479">Metal-binding</keyword>
<dbReference type="AlphaFoldDB" id="A0A7S3XDS9"/>
<dbReference type="InterPro" id="IPR038545">
    <property type="entry name" value="Znf_DBF_sf"/>
</dbReference>
<evidence type="ECO:0000256" key="2">
    <source>
        <dbReference type="ARBA" id="ARBA00022771"/>
    </source>
</evidence>
<dbReference type="PANTHER" id="PTHR15375:SF26">
    <property type="entry name" value="PROTEIN CHIFFON"/>
    <property type="match status" value="1"/>
</dbReference>
<dbReference type="Gene3D" id="6.10.250.3410">
    <property type="entry name" value="DBF zinc finger"/>
    <property type="match status" value="1"/>
</dbReference>
<keyword evidence="2 4" id="KW-0863">Zinc-finger</keyword>
<name>A0A7S3XDS9_9CHLO</name>
<evidence type="ECO:0000256" key="3">
    <source>
        <dbReference type="ARBA" id="ARBA00022833"/>
    </source>
</evidence>
<organism evidence="7">
    <name type="scientific">Picocystis salinarum</name>
    <dbReference type="NCBI Taxonomy" id="88271"/>
    <lineage>
        <taxon>Eukaryota</taxon>
        <taxon>Viridiplantae</taxon>
        <taxon>Chlorophyta</taxon>
        <taxon>Picocystophyceae</taxon>
        <taxon>Picocystales</taxon>
        <taxon>Picocystaceae</taxon>
        <taxon>Picocystis</taxon>
    </lineage>
</organism>
<dbReference type="PROSITE" id="PS51265">
    <property type="entry name" value="ZF_DBF4"/>
    <property type="match status" value="1"/>
</dbReference>